<feature type="region of interest" description="Disordered" evidence="10">
    <location>
        <begin position="444"/>
        <end position="481"/>
    </location>
</feature>
<feature type="compositionally biased region" description="Low complexity" evidence="10">
    <location>
        <begin position="455"/>
        <end position="465"/>
    </location>
</feature>
<evidence type="ECO:0000259" key="11">
    <source>
        <dbReference type="PROSITE" id="PS51192"/>
    </source>
</evidence>
<comment type="function">
    <text evidence="8">DEAD-box RNA helicase involved in various cellular processes at low temperature, including ribosome biogenesis, mRNA degradation and translation initiation.</text>
</comment>
<keyword evidence="7 8" id="KW-0346">Stress response</keyword>
<dbReference type="Gene3D" id="3.40.50.300">
    <property type="entry name" value="P-loop containing nucleotide triphosphate hydrolases"/>
    <property type="match status" value="2"/>
</dbReference>
<dbReference type="Pfam" id="PF25399">
    <property type="entry name" value="DeaD_dimer"/>
    <property type="match status" value="1"/>
</dbReference>
<dbReference type="PROSITE" id="PS51195">
    <property type="entry name" value="Q_MOTIF"/>
    <property type="match status" value="1"/>
</dbReference>
<dbReference type="InterPro" id="IPR050547">
    <property type="entry name" value="DEAD_box_RNA_helicases"/>
</dbReference>
<dbReference type="Proteomes" id="UP001595533">
    <property type="component" value="Unassembled WGS sequence"/>
</dbReference>
<evidence type="ECO:0000313" key="14">
    <source>
        <dbReference type="EMBL" id="MFC3195457.1"/>
    </source>
</evidence>
<evidence type="ECO:0000259" key="13">
    <source>
        <dbReference type="PROSITE" id="PS51195"/>
    </source>
</evidence>
<dbReference type="GO" id="GO:0004386">
    <property type="term" value="F:helicase activity"/>
    <property type="evidence" value="ECO:0007669"/>
    <property type="project" value="UniProtKB-KW"/>
</dbReference>
<dbReference type="PROSITE" id="PS00039">
    <property type="entry name" value="DEAD_ATP_HELICASE"/>
    <property type="match status" value="1"/>
</dbReference>
<comment type="subcellular location">
    <subcellularLocation>
        <location evidence="8">Cytoplasm</location>
    </subcellularLocation>
</comment>
<reference evidence="15" key="1">
    <citation type="journal article" date="2019" name="Int. J. Syst. Evol. Microbiol.">
        <title>The Global Catalogue of Microorganisms (GCM) 10K type strain sequencing project: providing services to taxonomists for standard genome sequencing and annotation.</title>
        <authorList>
            <consortium name="The Broad Institute Genomics Platform"/>
            <consortium name="The Broad Institute Genome Sequencing Center for Infectious Disease"/>
            <person name="Wu L."/>
            <person name="Ma J."/>
        </authorList>
    </citation>
    <scope>NUCLEOTIDE SEQUENCE [LARGE SCALE GENOMIC DNA]</scope>
    <source>
        <strain evidence="15">KCTC 42953</strain>
    </source>
</reference>
<evidence type="ECO:0000259" key="12">
    <source>
        <dbReference type="PROSITE" id="PS51194"/>
    </source>
</evidence>
<dbReference type="Pfam" id="PF00271">
    <property type="entry name" value="Helicase_C"/>
    <property type="match status" value="1"/>
</dbReference>
<keyword evidence="2 8" id="KW-0547">Nucleotide-binding</keyword>
<dbReference type="EMBL" id="JBHRTS010000008">
    <property type="protein sequence ID" value="MFC3195457.1"/>
    <property type="molecule type" value="Genomic_DNA"/>
</dbReference>
<evidence type="ECO:0000256" key="1">
    <source>
        <dbReference type="ARBA" id="ARBA00022490"/>
    </source>
</evidence>
<comment type="similarity">
    <text evidence="8">Belongs to the DEAD box helicase family. DeaD/CsdA subfamily.</text>
</comment>
<dbReference type="SUPFAM" id="SSF52540">
    <property type="entry name" value="P-loop containing nucleoside triphosphate hydrolases"/>
    <property type="match status" value="1"/>
</dbReference>
<dbReference type="InterPro" id="IPR014001">
    <property type="entry name" value="Helicase_ATP-bd"/>
</dbReference>
<dbReference type="RefSeq" id="WP_077412632.1">
    <property type="nucleotide sequence ID" value="NZ_JBHRTS010000008.1"/>
</dbReference>
<organism evidence="14 15">
    <name type="scientific">Marinicella sediminis</name>
    <dbReference type="NCBI Taxonomy" id="1792834"/>
    <lineage>
        <taxon>Bacteria</taxon>
        <taxon>Pseudomonadati</taxon>
        <taxon>Pseudomonadota</taxon>
        <taxon>Gammaproteobacteria</taxon>
        <taxon>Lysobacterales</taxon>
        <taxon>Marinicellaceae</taxon>
        <taxon>Marinicella</taxon>
    </lineage>
</organism>
<comment type="catalytic activity">
    <reaction evidence="8">
        <text>ATP + H2O = ADP + phosphate + H(+)</text>
        <dbReference type="Rhea" id="RHEA:13065"/>
        <dbReference type="ChEBI" id="CHEBI:15377"/>
        <dbReference type="ChEBI" id="CHEBI:15378"/>
        <dbReference type="ChEBI" id="CHEBI:30616"/>
        <dbReference type="ChEBI" id="CHEBI:43474"/>
        <dbReference type="ChEBI" id="CHEBI:456216"/>
        <dbReference type="EC" id="3.6.4.13"/>
    </reaction>
</comment>
<dbReference type="PROSITE" id="PS51194">
    <property type="entry name" value="HELICASE_CTER"/>
    <property type="match status" value="1"/>
</dbReference>
<evidence type="ECO:0000256" key="3">
    <source>
        <dbReference type="ARBA" id="ARBA00022801"/>
    </source>
</evidence>
<dbReference type="CDD" id="cd18787">
    <property type="entry name" value="SF2_C_DEAD"/>
    <property type="match status" value="1"/>
</dbReference>
<dbReference type="InterPro" id="IPR057325">
    <property type="entry name" value="DeaD_dimer"/>
</dbReference>
<evidence type="ECO:0000256" key="2">
    <source>
        <dbReference type="ARBA" id="ARBA00022741"/>
    </source>
</evidence>
<evidence type="ECO:0000256" key="6">
    <source>
        <dbReference type="ARBA" id="ARBA00022884"/>
    </source>
</evidence>
<feature type="region of interest" description="Disordered" evidence="10">
    <location>
        <begin position="562"/>
        <end position="604"/>
    </location>
</feature>
<evidence type="ECO:0000256" key="10">
    <source>
        <dbReference type="SAM" id="MobiDB-lite"/>
    </source>
</evidence>
<dbReference type="InterPro" id="IPR011545">
    <property type="entry name" value="DEAD/DEAH_box_helicase_dom"/>
</dbReference>
<evidence type="ECO:0000256" key="7">
    <source>
        <dbReference type="ARBA" id="ARBA00023016"/>
    </source>
</evidence>
<dbReference type="SMART" id="SM00487">
    <property type="entry name" value="DEXDc"/>
    <property type="match status" value="1"/>
</dbReference>
<feature type="domain" description="Helicase ATP-binding" evidence="11">
    <location>
        <begin position="39"/>
        <end position="210"/>
    </location>
</feature>
<evidence type="ECO:0000256" key="9">
    <source>
        <dbReference type="PROSITE-ProRule" id="PRU00552"/>
    </source>
</evidence>
<dbReference type="InterPro" id="IPR001650">
    <property type="entry name" value="Helicase_C-like"/>
</dbReference>
<dbReference type="InterPro" id="IPR027417">
    <property type="entry name" value="P-loop_NTPase"/>
</dbReference>
<feature type="domain" description="DEAD-box RNA helicase Q" evidence="13">
    <location>
        <begin position="8"/>
        <end position="36"/>
    </location>
</feature>
<keyword evidence="3 8" id="KW-0378">Hydrolase</keyword>
<feature type="short sequence motif" description="Q motif" evidence="9">
    <location>
        <begin position="8"/>
        <end position="36"/>
    </location>
</feature>
<dbReference type="Pfam" id="PF03880">
    <property type="entry name" value="DbpA"/>
    <property type="match status" value="1"/>
</dbReference>
<dbReference type="Pfam" id="PF00270">
    <property type="entry name" value="DEAD"/>
    <property type="match status" value="1"/>
</dbReference>
<name>A0ABV7JEE1_9GAMM</name>
<dbReference type="InterPro" id="IPR012677">
    <property type="entry name" value="Nucleotide-bd_a/b_plait_sf"/>
</dbReference>
<sequence>MSQPSKPVSFSALGLSQPVLKSIKENGYEQPSPIQQACITPIMEGRDVLGQAQTGTGKTAAFALPIVSQLDVSANHVQVLVLTPTRELAIQVAEAFQSYARHIKGFHVLPIYGGQSYTIQLKQLKRGVQVVVGTPGRVMDHMRRKTLKLDQLKTLVLDEADEMLRMGFIDDVDWILSHTPAERQIALFSATMPKAVKQVAVNHLNRPVDVKIQSTTTTAKNIRQRYWMISGMKKLEALSRVLEVEDFDGVLIFVRTKMATEELAEKLQARGFSAEALNGDMVQKQRERLVAKLKSGAIDILIGTDVVARGLDVDRISHVINYDIPYDTESYVHRIGRTGRAGRSGEAILFVSRREQRMLKMIEKATNQPIEPMKMPTVDDINVNRQQRFKHQISEVLAGKDLGFYRDFVAEYVTETDHPPEDVAAALAYMVHGDQGLLIRETKAETHERNKGRQTTDSTASSSTHSRVKNHTGEIDPNPVPLLDHPEIEMERFQLSVGRELGVKPSNIVGMICNEAELDRAYVGQIDIYDHITTVDLPADMPKELMTILSKARLCGKRSGLKKLTTTAEQPVVTRKKRKKDPSKGRKKRPVNNKRKGRKKARKD</sequence>
<evidence type="ECO:0000313" key="15">
    <source>
        <dbReference type="Proteomes" id="UP001595533"/>
    </source>
</evidence>
<gene>
    <name evidence="8" type="primary">deaD</name>
    <name evidence="8" type="synonym">csdA</name>
    <name evidence="14" type="ORF">ACFODZ_14475</name>
</gene>
<dbReference type="InterPro" id="IPR044742">
    <property type="entry name" value="DEAD/DEAH_RhlB"/>
</dbReference>
<dbReference type="Gene3D" id="3.30.70.330">
    <property type="match status" value="1"/>
</dbReference>
<feature type="compositionally biased region" description="Basic residues" evidence="10">
    <location>
        <begin position="574"/>
        <end position="604"/>
    </location>
</feature>
<evidence type="ECO:0000256" key="4">
    <source>
        <dbReference type="ARBA" id="ARBA00022806"/>
    </source>
</evidence>
<dbReference type="PROSITE" id="PS51192">
    <property type="entry name" value="HELICASE_ATP_BIND_1"/>
    <property type="match status" value="1"/>
</dbReference>
<accession>A0ABV7JEE1</accession>
<dbReference type="InterPro" id="IPR014014">
    <property type="entry name" value="RNA_helicase_DEAD_Q_motif"/>
</dbReference>
<dbReference type="EC" id="3.6.4.13" evidence="8"/>
<evidence type="ECO:0000256" key="5">
    <source>
        <dbReference type="ARBA" id="ARBA00022840"/>
    </source>
</evidence>
<dbReference type="InterPro" id="IPR000629">
    <property type="entry name" value="RNA-helicase_DEAD-box_CS"/>
</dbReference>
<dbReference type="InterPro" id="IPR028618">
    <property type="entry name" value="DEAD_helicase_DeaD"/>
</dbReference>
<proteinExistence type="inferred from homology"/>
<dbReference type="HAMAP" id="MF_00964">
    <property type="entry name" value="DEAD_helicase_DeaD"/>
    <property type="match status" value="1"/>
</dbReference>
<dbReference type="CDD" id="cd00268">
    <property type="entry name" value="DEADc"/>
    <property type="match status" value="1"/>
</dbReference>
<dbReference type="PANTHER" id="PTHR47963:SF8">
    <property type="entry name" value="ATP-DEPENDENT RNA HELICASE DEAD"/>
    <property type="match status" value="1"/>
</dbReference>
<protein>
    <recommendedName>
        <fullName evidence="8">ATP-dependent RNA helicase DeaD</fullName>
        <ecNumber evidence="8">3.6.4.13</ecNumber>
    </recommendedName>
    <alternativeName>
        <fullName evidence="8">Cold-shock DEAD box protein A</fullName>
    </alternativeName>
</protein>
<keyword evidence="15" id="KW-1185">Reference proteome</keyword>
<evidence type="ECO:0000256" key="8">
    <source>
        <dbReference type="HAMAP-Rule" id="MF_00964"/>
    </source>
</evidence>
<keyword evidence="4 8" id="KW-0347">Helicase</keyword>
<feature type="domain" description="Helicase C-terminal" evidence="12">
    <location>
        <begin position="234"/>
        <end position="381"/>
    </location>
</feature>
<dbReference type="InterPro" id="IPR005580">
    <property type="entry name" value="DbpA/CsdA_RNA-bd_dom"/>
</dbReference>
<keyword evidence="6 8" id="KW-0694">RNA-binding</keyword>
<dbReference type="SMART" id="SM00490">
    <property type="entry name" value="HELICc"/>
    <property type="match status" value="1"/>
</dbReference>
<dbReference type="PANTHER" id="PTHR47963">
    <property type="entry name" value="DEAD-BOX ATP-DEPENDENT RNA HELICASE 47, MITOCHONDRIAL"/>
    <property type="match status" value="1"/>
</dbReference>
<keyword evidence="5 8" id="KW-0067">ATP-binding</keyword>
<keyword evidence="1 8" id="KW-0963">Cytoplasm</keyword>
<comment type="caution">
    <text evidence="14">The sequence shown here is derived from an EMBL/GenBank/DDBJ whole genome shotgun (WGS) entry which is preliminary data.</text>
</comment>